<dbReference type="InterPro" id="IPR016032">
    <property type="entry name" value="Sig_transdc_resp-reg_C-effctor"/>
</dbReference>
<accession>A0ABY2KPE4</accession>
<name>A0ABY2KPE4_9RHOB</name>
<dbReference type="EMBL" id="RPEM01000004">
    <property type="protein sequence ID" value="TGD43916.1"/>
    <property type="molecule type" value="Genomic_DNA"/>
</dbReference>
<evidence type="ECO:0000256" key="1">
    <source>
        <dbReference type="ARBA" id="ARBA00023015"/>
    </source>
</evidence>
<dbReference type="PANTHER" id="PTHR44688">
    <property type="entry name" value="DNA-BINDING TRANSCRIPTIONAL ACTIVATOR DEVR_DOSR"/>
    <property type="match status" value="1"/>
</dbReference>
<reference evidence="5 6" key="1">
    <citation type="submission" date="2018-11" db="EMBL/GenBank/DDBJ databases">
        <title>Tabrizicola sp. isolated from sediment of alpine lake.</title>
        <authorList>
            <person name="Liu Z."/>
        </authorList>
    </citation>
    <scope>NUCLEOTIDE SEQUENCE [LARGE SCALE GENOMIC DNA]</scope>
    <source>
        <strain evidence="5 6">DRYC-M-16</strain>
    </source>
</reference>
<evidence type="ECO:0000256" key="2">
    <source>
        <dbReference type="ARBA" id="ARBA00023125"/>
    </source>
</evidence>
<dbReference type="RefSeq" id="WP_135430051.1">
    <property type="nucleotide sequence ID" value="NZ_RPEM01000004.1"/>
</dbReference>
<dbReference type="PROSITE" id="PS50043">
    <property type="entry name" value="HTH_LUXR_2"/>
    <property type="match status" value="1"/>
</dbReference>
<dbReference type="CDD" id="cd06170">
    <property type="entry name" value="LuxR_C_like"/>
    <property type="match status" value="1"/>
</dbReference>
<dbReference type="Pfam" id="PF03472">
    <property type="entry name" value="Autoind_bind"/>
    <property type="match status" value="1"/>
</dbReference>
<dbReference type="Gene3D" id="1.10.10.10">
    <property type="entry name" value="Winged helix-like DNA-binding domain superfamily/Winged helix DNA-binding domain"/>
    <property type="match status" value="1"/>
</dbReference>
<dbReference type="InterPro" id="IPR036693">
    <property type="entry name" value="TF_LuxR_autoind-bd_dom_sf"/>
</dbReference>
<dbReference type="SMART" id="SM00421">
    <property type="entry name" value="HTH_LUXR"/>
    <property type="match status" value="1"/>
</dbReference>
<dbReference type="SUPFAM" id="SSF46894">
    <property type="entry name" value="C-terminal effector domain of the bipartite response regulators"/>
    <property type="match status" value="1"/>
</dbReference>
<sequence>MNVDLIDLGNESRNAGSFVSFLDQICARFELDHAAYAGTNPVASAVHGYVNYPDAWKHHYAENGLHRIDPTLLVASRSIAPVDWSRLDHTEGFEKTFRDARDFGITNRGLTIPVRGPYGDIGMLSVTRDCSVTEWEKLSRQILPDLQSVAVHVHDTVMRSDVLSRALRYPALSTREREILQWIAAGKSQQDVGDILGISHRTVEVHLRSGREKLYALTTPQAVGRAIMLGLIYPL</sequence>
<keyword evidence="1" id="KW-0805">Transcription regulation</keyword>
<comment type="caution">
    <text evidence="5">The sequence shown here is derived from an EMBL/GenBank/DDBJ whole genome shotgun (WGS) entry which is preliminary data.</text>
</comment>
<evidence type="ECO:0000313" key="5">
    <source>
        <dbReference type="EMBL" id="TGD43916.1"/>
    </source>
</evidence>
<dbReference type="InterPro" id="IPR005143">
    <property type="entry name" value="TF_LuxR_autoind-bd_dom"/>
</dbReference>
<dbReference type="SUPFAM" id="SSF75516">
    <property type="entry name" value="Pheromone-binding domain of LuxR-like quorum-sensing transcription factors"/>
    <property type="match status" value="1"/>
</dbReference>
<dbReference type="PRINTS" id="PR00038">
    <property type="entry name" value="HTHLUXR"/>
</dbReference>
<dbReference type="Proteomes" id="UP000297741">
    <property type="component" value="Unassembled WGS sequence"/>
</dbReference>
<keyword evidence="6" id="KW-1185">Reference proteome</keyword>
<dbReference type="Pfam" id="PF00196">
    <property type="entry name" value="GerE"/>
    <property type="match status" value="1"/>
</dbReference>
<keyword evidence="2" id="KW-0238">DNA-binding</keyword>
<gene>
    <name evidence="5" type="ORF">EEB11_08085</name>
</gene>
<evidence type="ECO:0000259" key="4">
    <source>
        <dbReference type="PROSITE" id="PS50043"/>
    </source>
</evidence>
<dbReference type="InterPro" id="IPR000792">
    <property type="entry name" value="Tscrpt_reg_LuxR_C"/>
</dbReference>
<dbReference type="InterPro" id="IPR036388">
    <property type="entry name" value="WH-like_DNA-bd_sf"/>
</dbReference>
<organism evidence="5 6">
    <name type="scientific">Pseudotabrizicola sediminis</name>
    <dbReference type="NCBI Taxonomy" id="2486418"/>
    <lineage>
        <taxon>Bacteria</taxon>
        <taxon>Pseudomonadati</taxon>
        <taxon>Pseudomonadota</taxon>
        <taxon>Alphaproteobacteria</taxon>
        <taxon>Rhodobacterales</taxon>
        <taxon>Paracoccaceae</taxon>
        <taxon>Pseudotabrizicola</taxon>
    </lineage>
</organism>
<evidence type="ECO:0000256" key="3">
    <source>
        <dbReference type="ARBA" id="ARBA00023163"/>
    </source>
</evidence>
<dbReference type="Gene3D" id="3.30.450.80">
    <property type="entry name" value="Transcription factor LuxR-like, autoinducer-binding domain"/>
    <property type="match status" value="1"/>
</dbReference>
<dbReference type="PANTHER" id="PTHR44688:SF16">
    <property type="entry name" value="DNA-BINDING TRANSCRIPTIONAL ACTIVATOR DEVR_DOSR"/>
    <property type="match status" value="1"/>
</dbReference>
<evidence type="ECO:0000313" key="6">
    <source>
        <dbReference type="Proteomes" id="UP000297741"/>
    </source>
</evidence>
<proteinExistence type="predicted"/>
<keyword evidence="3" id="KW-0804">Transcription</keyword>
<protein>
    <submittedName>
        <fullName evidence="5">LuxR family transcriptional regulator</fullName>
    </submittedName>
</protein>
<feature type="domain" description="HTH luxR-type" evidence="4">
    <location>
        <begin position="165"/>
        <end position="230"/>
    </location>
</feature>